<dbReference type="OrthoDB" id="9909311at2759"/>
<accession>A0A6J2X9W9</accession>
<dbReference type="SMART" id="SM00674">
    <property type="entry name" value="CENPB"/>
    <property type="match status" value="2"/>
</dbReference>
<dbReference type="GO" id="GO:0003677">
    <property type="term" value="F:DNA binding"/>
    <property type="evidence" value="ECO:0007669"/>
    <property type="project" value="UniProtKB-KW"/>
</dbReference>
<dbReference type="Pfam" id="PF03221">
    <property type="entry name" value="HTH_Tnp_Tc5"/>
    <property type="match status" value="2"/>
</dbReference>
<feature type="domain" description="HTH CENPB-type" evidence="5">
    <location>
        <begin position="83"/>
        <end position="154"/>
    </location>
</feature>
<keyword evidence="6" id="KW-1185">Reference proteome</keyword>
<dbReference type="SUPFAM" id="SSF46689">
    <property type="entry name" value="Homeodomain-like"/>
    <property type="match status" value="3"/>
</dbReference>
<gene>
    <name evidence="7" type="primary">LOC115876084</name>
</gene>
<dbReference type="InParanoid" id="A0A6J2X9W9"/>
<evidence type="ECO:0000313" key="6">
    <source>
        <dbReference type="Proteomes" id="UP000504635"/>
    </source>
</evidence>
<evidence type="ECO:0000256" key="4">
    <source>
        <dbReference type="SAM" id="MobiDB-lite"/>
    </source>
</evidence>
<dbReference type="AlphaFoldDB" id="A0A6J2X9W9"/>
<feature type="compositionally biased region" description="Polar residues" evidence="4">
    <location>
        <begin position="1"/>
        <end position="11"/>
    </location>
</feature>
<dbReference type="PANTHER" id="PTHR19303">
    <property type="entry name" value="TRANSPOSON"/>
    <property type="match status" value="1"/>
</dbReference>
<dbReference type="KEGG" id="soy:115876084"/>
<dbReference type="InterPro" id="IPR050863">
    <property type="entry name" value="CenT-Element_Derived"/>
</dbReference>
<dbReference type="InterPro" id="IPR006600">
    <property type="entry name" value="HTH_CenpB_DNA-bd_dom"/>
</dbReference>
<dbReference type="InterPro" id="IPR009057">
    <property type="entry name" value="Homeodomain-like_sf"/>
</dbReference>
<dbReference type="Proteomes" id="UP000504635">
    <property type="component" value="Unplaced"/>
</dbReference>
<evidence type="ECO:0000256" key="2">
    <source>
        <dbReference type="ARBA" id="ARBA00023125"/>
    </source>
</evidence>
<dbReference type="Gene3D" id="1.10.10.60">
    <property type="entry name" value="Homeodomain-like"/>
    <property type="match status" value="3"/>
</dbReference>
<dbReference type="PANTHER" id="PTHR19303:SF73">
    <property type="entry name" value="PROTEIN PDC2"/>
    <property type="match status" value="1"/>
</dbReference>
<feature type="region of interest" description="Disordered" evidence="4">
    <location>
        <begin position="1"/>
        <end position="22"/>
    </location>
</feature>
<dbReference type="GeneID" id="115876084"/>
<dbReference type="Pfam" id="PF04218">
    <property type="entry name" value="CENP-B_N"/>
    <property type="match status" value="1"/>
</dbReference>
<proteinExistence type="predicted"/>
<evidence type="ECO:0000259" key="5">
    <source>
        <dbReference type="PROSITE" id="PS51253"/>
    </source>
</evidence>
<evidence type="ECO:0000313" key="7">
    <source>
        <dbReference type="RefSeq" id="XP_030747639.1"/>
    </source>
</evidence>
<evidence type="ECO:0000256" key="1">
    <source>
        <dbReference type="ARBA" id="ARBA00004123"/>
    </source>
</evidence>
<dbReference type="PROSITE" id="PS51253">
    <property type="entry name" value="HTH_CENPB"/>
    <property type="match status" value="2"/>
</dbReference>
<reference evidence="7" key="1">
    <citation type="submission" date="2025-08" db="UniProtKB">
        <authorList>
            <consortium name="RefSeq"/>
        </authorList>
    </citation>
    <scope>IDENTIFICATION</scope>
    <source>
        <tissue evidence="7">Gonads</tissue>
    </source>
</reference>
<sequence length="356" mass="40877">MSNNAENSTGTAPRPKRTLGKKRTFLTLKQKVEMLELHASSAKTSARELAKRFGVGKTQAADILKKRQEILNKWYSTNPNVNEKRSFLHPKGIQIDNLCYEWFLNENSNGTYITGPSIQQKAKEIAASLDYHDFYASSGWLEKFRNRHNITFRGNSAEHSIAKTGHQRNILPTVVGNNEGTLKNSLDLKESRIDKLCYEWFELQTSKGLIITDSLMQKKVEEIAAILDCDDFSNIRTWIDSFCVRHNITYSFGHLCKGEIDRHSKLNEEPMVYTKIKEEIICQSELEKSEVNIKVKEEHEPSTDIEINSYDRAIEMVKVLQDFVSTRQDDYALNLLIDLDIHFHNIVLTSETSGQE</sequence>
<keyword evidence="2" id="KW-0238">DNA-binding</keyword>
<comment type="subcellular location">
    <subcellularLocation>
        <location evidence="1">Nucleus</location>
    </subcellularLocation>
</comment>
<keyword evidence="3" id="KW-0539">Nucleus</keyword>
<dbReference type="InterPro" id="IPR007889">
    <property type="entry name" value="HTH_Psq"/>
</dbReference>
<protein>
    <submittedName>
        <fullName evidence="7">Uncharacterized protein LOC115876084</fullName>
    </submittedName>
</protein>
<dbReference type="RefSeq" id="XP_030747639.1">
    <property type="nucleotide sequence ID" value="XM_030891779.1"/>
</dbReference>
<dbReference type="GO" id="GO:0005634">
    <property type="term" value="C:nucleus"/>
    <property type="evidence" value="ECO:0007669"/>
    <property type="project" value="UniProtKB-SubCell"/>
</dbReference>
<evidence type="ECO:0000256" key="3">
    <source>
        <dbReference type="ARBA" id="ARBA00023242"/>
    </source>
</evidence>
<name>A0A6J2X9W9_SITOR</name>
<feature type="domain" description="HTH CENPB-type" evidence="5">
    <location>
        <begin position="181"/>
        <end position="252"/>
    </location>
</feature>
<organism evidence="6 7">
    <name type="scientific">Sitophilus oryzae</name>
    <name type="common">Rice weevil</name>
    <name type="synonym">Curculio oryzae</name>
    <dbReference type="NCBI Taxonomy" id="7048"/>
    <lineage>
        <taxon>Eukaryota</taxon>
        <taxon>Metazoa</taxon>
        <taxon>Ecdysozoa</taxon>
        <taxon>Arthropoda</taxon>
        <taxon>Hexapoda</taxon>
        <taxon>Insecta</taxon>
        <taxon>Pterygota</taxon>
        <taxon>Neoptera</taxon>
        <taxon>Endopterygota</taxon>
        <taxon>Coleoptera</taxon>
        <taxon>Polyphaga</taxon>
        <taxon>Cucujiformia</taxon>
        <taxon>Curculionidae</taxon>
        <taxon>Dryophthorinae</taxon>
        <taxon>Sitophilus</taxon>
    </lineage>
</organism>